<keyword evidence="10" id="KW-1185">Reference proteome</keyword>
<evidence type="ECO:0000256" key="8">
    <source>
        <dbReference type="HAMAP-Rule" id="MF_00258"/>
    </source>
</evidence>
<evidence type="ECO:0000256" key="3">
    <source>
        <dbReference type="ARBA" id="ARBA00022960"/>
    </source>
</evidence>
<evidence type="ECO:0000256" key="5">
    <source>
        <dbReference type="ARBA" id="ARBA00023235"/>
    </source>
</evidence>
<dbReference type="EC" id="5.1.1.3" evidence="2 8"/>
<sequence length="279" mass="31026">MIVKQPIGVIDSGVGGLTVASELIRQLPKESIIYLGDTKRCPYGPRPKEEVIQYTWEMVHFLLERDIKMLVIACNTATAFTLEQLREELSIPVVGVIQPGARAAITHSRTDEIGVIGTEGTISSKAYVDTLRQINTEIEVHDLACPRFVPLVEKGIVQGEEADQVVRETLQPLKQFSNMDTLILGCTHYPMIKALIQKEIGSTVTVISSGEETAREVSTILEYQNKLYQGEQPPQHFFYTTGDVGVFHEIASRWLNQKIDAVDKIELNTVKSLGKGAIY</sequence>
<protein>
    <recommendedName>
        <fullName evidence="7 8">Glutamate racemase</fullName>
        <ecNumber evidence="2 8">5.1.1.3</ecNumber>
    </recommendedName>
</protein>
<evidence type="ECO:0000256" key="2">
    <source>
        <dbReference type="ARBA" id="ARBA00013090"/>
    </source>
</evidence>
<dbReference type="GO" id="GO:0042802">
    <property type="term" value="F:identical protein binding"/>
    <property type="evidence" value="ECO:0007669"/>
    <property type="project" value="UniProtKB-ARBA"/>
</dbReference>
<dbReference type="PANTHER" id="PTHR21198:SF2">
    <property type="entry name" value="GLUTAMATE RACEMASE"/>
    <property type="match status" value="1"/>
</dbReference>
<dbReference type="FunFam" id="3.40.50.1860:FF:000002">
    <property type="entry name" value="Glutamate racemase"/>
    <property type="match status" value="1"/>
</dbReference>
<dbReference type="NCBIfam" id="NF002035">
    <property type="entry name" value="PRK00865.1-3"/>
    <property type="match status" value="1"/>
</dbReference>
<dbReference type="InterPro" id="IPR033134">
    <property type="entry name" value="Asp/Glu_racemase_AS_2"/>
</dbReference>
<dbReference type="GO" id="GO:0009252">
    <property type="term" value="P:peptidoglycan biosynthetic process"/>
    <property type="evidence" value="ECO:0007669"/>
    <property type="project" value="UniProtKB-UniRule"/>
</dbReference>
<dbReference type="PANTHER" id="PTHR21198">
    <property type="entry name" value="GLUTAMATE RACEMASE"/>
    <property type="match status" value="1"/>
</dbReference>
<feature type="binding site" evidence="8">
    <location>
        <begin position="11"/>
        <end position="12"/>
    </location>
    <ligand>
        <name>substrate</name>
    </ligand>
</feature>
<dbReference type="UniPathway" id="UPA00219"/>
<reference evidence="9 10" key="1">
    <citation type="submission" date="2019-10" db="EMBL/GenBank/DDBJ databases">
        <title>Gracilibacillus salitolerans sp. nov., a moderate halophile isolated from a saline soil in northwest China.</title>
        <authorList>
            <person name="Gan L."/>
        </authorList>
    </citation>
    <scope>NUCLEOTIDE SEQUENCE [LARGE SCALE GENOMIC DNA]</scope>
    <source>
        <strain evidence="9 10">TP2-8</strain>
    </source>
</reference>
<evidence type="ECO:0000313" key="10">
    <source>
        <dbReference type="Proteomes" id="UP000435187"/>
    </source>
</evidence>
<comment type="caution">
    <text evidence="9">The sequence shown here is derived from an EMBL/GenBank/DDBJ whole genome shotgun (WGS) entry which is preliminary data.</text>
</comment>
<dbReference type="PROSITE" id="PS00923">
    <property type="entry name" value="ASP_GLU_RACEMASE_1"/>
    <property type="match status" value="1"/>
</dbReference>
<organism evidence="9 10">
    <name type="scientific">Gracilibacillus thailandensis</name>
    <dbReference type="NCBI Taxonomy" id="563735"/>
    <lineage>
        <taxon>Bacteria</taxon>
        <taxon>Bacillati</taxon>
        <taxon>Bacillota</taxon>
        <taxon>Bacilli</taxon>
        <taxon>Bacillales</taxon>
        <taxon>Bacillaceae</taxon>
        <taxon>Gracilibacillus</taxon>
    </lineage>
</organism>
<evidence type="ECO:0000256" key="6">
    <source>
        <dbReference type="ARBA" id="ARBA00023316"/>
    </source>
</evidence>
<name>A0A6N7QW07_9BACI</name>
<comment type="pathway">
    <text evidence="8">Cell wall biogenesis; peptidoglycan biosynthesis.</text>
</comment>
<dbReference type="InterPro" id="IPR015942">
    <property type="entry name" value="Asp/Glu/hydantoin_racemase"/>
</dbReference>
<dbReference type="AlphaFoldDB" id="A0A6N7QW07"/>
<dbReference type="NCBIfam" id="TIGR00067">
    <property type="entry name" value="glut_race"/>
    <property type="match status" value="1"/>
</dbReference>
<keyword evidence="3 8" id="KW-0133">Cell shape</keyword>
<dbReference type="Gene3D" id="3.40.50.1860">
    <property type="match status" value="2"/>
</dbReference>
<dbReference type="Pfam" id="PF01177">
    <property type="entry name" value="Asp_Glu_race"/>
    <property type="match status" value="1"/>
</dbReference>
<keyword evidence="6 8" id="KW-0961">Cell wall biogenesis/degradation</keyword>
<proteinExistence type="inferred from homology"/>
<dbReference type="GO" id="GO:0008881">
    <property type="term" value="F:glutamate racemase activity"/>
    <property type="evidence" value="ECO:0007669"/>
    <property type="project" value="UniProtKB-UniRule"/>
</dbReference>
<dbReference type="Proteomes" id="UP000435187">
    <property type="component" value="Unassembled WGS sequence"/>
</dbReference>
<dbReference type="PROSITE" id="PS00924">
    <property type="entry name" value="ASP_GLU_RACEMASE_2"/>
    <property type="match status" value="1"/>
</dbReference>
<dbReference type="InterPro" id="IPR018187">
    <property type="entry name" value="Asp/Glu_racemase_AS_1"/>
</dbReference>
<feature type="binding site" evidence="8">
    <location>
        <begin position="187"/>
        <end position="188"/>
    </location>
    <ligand>
        <name>substrate</name>
    </ligand>
</feature>
<comment type="function">
    <text evidence="8">Provides the (R)-glutamate required for cell wall biosynthesis.</text>
</comment>
<feature type="active site" description="Proton donor/acceptor" evidence="8">
    <location>
        <position position="186"/>
    </location>
</feature>
<dbReference type="GO" id="GO:0008360">
    <property type="term" value="P:regulation of cell shape"/>
    <property type="evidence" value="ECO:0007669"/>
    <property type="project" value="UniProtKB-KW"/>
</dbReference>
<evidence type="ECO:0000313" key="9">
    <source>
        <dbReference type="EMBL" id="MRI65332.1"/>
    </source>
</evidence>
<evidence type="ECO:0000256" key="1">
    <source>
        <dbReference type="ARBA" id="ARBA00001602"/>
    </source>
</evidence>
<evidence type="ECO:0000256" key="7">
    <source>
        <dbReference type="ARBA" id="ARBA00070053"/>
    </source>
</evidence>
<keyword evidence="5 8" id="KW-0413">Isomerase</keyword>
<dbReference type="HAMAP" id="MF_00258">
    <property type="entry name" value="Glu_racemase"/>
    <property type="match status" value="1"/>
</dbReference>
<evidence type="ECO:0000256" key="4">
    <source>
        <dbReference type="ARBA" id="ARBA00022984"/>
    </source>
</evidence>
<gene>
    <name evidence="9" type="primary">racE</name>
    <name evidence="8" type="synonym">murI</name>
    <name evidence="9" type="ORF">GH885_03095</name>
</gene>
<feature type="active site" description="Proton donor/acceptor" evidence="8">
    <location>
        <position position="74"/>
    </location>
</feature>
<comment type="catalytic activity">
    <reaction evidence="1 8">
        <text>L-glutamate = D-glutamate</text>
        <dbReference type="Rhea" id="RHEA:12813"/>
        <dbReference type="ChEBI" id="CHEBI:29985"/>
        <dbReference type="ChEBI" id="CHEBI:29986"/>
        <dbReference type="EC" id="5.1.1.3"/>
    </reaction>
</comment>
<comment type="similarity">
    <text evidence="8">Belongs to the aspartate/glutamate racemases family.</text>
</comment>
<dbReference type="EMBL" id="WJEE01000003">
    <property type="protein sequence ID" value="MRI65332.1"/>
    <property type="molecule type" value="Genomic_DNA"/>
</dbReference>
<keyword evidence="4 8" id="KW-0573">Peptidoglycan synthesis</keyword>
<feature type="binding site" evidence="8">
    <location>
        <begin position="43"/>
        <end position="44"/>
    </location>
    <ligand>
        <name>substrate</name>
    </ligand>
</feature>
<dbReference type="InterPro" id="IPR004391">
    <property type="entry name" value="Glu_race"/>
</dbReference>
<accession>A0A6N7QW07</accession>
<dbReference type="SUPFAM" id="SSF53681">
    <property type="entry name" value="Aspartate/glutamate racemase"/>
    <property type="match status" value="2"/>
</dbReference>
<feature type="binding site" evidence="8">
    <location>
        <begin position="75"/>
        <end position="76"/>
    </location>
    <ligand>
        <name>substrate</name>
    </ligand>
</feature>
<dbReference type="GO" id="GO:0071555">
    <property type="term" value="P:cell wall organization"/>
    <property type="evidence" value="ECO:0007669"/>
    <property type="project" value="UniProtKB-KW"/>
</dbReference>
<dbReference type="InterPro" id="IPR001920">
    <property type="entry name" value="Asp/Glu_race"/>
</dbReference>